<dbReference type="OrthoDB" id="3541472at2759"/>
<dbReference type="InterPro" id="IPR032675">
    <property type="entry name" value="LRR_dom_sf"/>
</dbReference>
<dbReference type="SUPFAM" id="SSF52047">
    <property type="entry name" value="RNI-like"/>
    <property type="match status" value="1"/>
</dbReference>
<evidence type="ECO:0000313" key="1">
    <source>
        <dbReference type="EMBL" id="KAF5362864.1"/>
    </source>
</evidence>
<evidence type="ECO:0008006" key="3">
    <source>
        <dbReference type="Google" id="ProtNLM"/>
    </source>
</evidence>
<dbReference type="Gene3D" id="3.80.10.10">
    <property type="entry name" value="Ribonuclease Inhibitor"/>
    <property type="match status" value="1"/>
</dbReference>
<dbReference type="Proteomes" id="UP000559256">
    <property type="component" value="Unassembled WGS sequence"/>
</dbReference>
<name>A0A8H5GDF4_9AGAR</name>
<organism evidence="1 2">
    <name type="scientific">Tetrapyrgos nigripes</name>
    <dbReference type="NCBI Taxonomy" id="182062"/>
    <lineage>
        <taxon>Eukaryota</taxon>
        <taxon>Fungi</taxon>
        <taxon>Dikarya</taxon>
        <taxon>Basidiomycota</taxon>
        <taxon>Agaricomycotina</taxon>
        <taxon>Agaricomycetes</taxon>
        <taxon>Agaricomycetidae</taxon>
        <taxon>Agaricales</taxon>
        <taxon>Marasmiineae</taxon>
        <taxon>Marasmiaceae</taxon>
        <taxon>Tetrapyrgos</taxon>
    </lineage>
</organism>
<keyword evidence="2" id="KW-1185">Reference proteome</keyword>
<proteinExistence type="predicted"/>
<comment type="caution">
    <text evidence="1">The sequence shown here is derived from an EMBL/GenBank/DDBJ whole genome shotgun (WGS) entry which is preliminary data.</text>
</comment>
<reference evidence="1 2" key="1">
    <citation type="journal article" date="2020" name="ISME J.">
        <title>Uncovering the hidden diversity of litter-decomposition mechanisms in mushroom-forming fungi.</title>
        <authorList>
            <person name="Floudas D."/>
            <person name="Bentzer J."/>
            <person name="Ahren D."/>
            <person name="Johansson T."/>
            <person name="Persson P."/>
            <person name="Tunlid A."/>
        </authorList>
    </citation>
    <scope>NUCLEOTIDE SEQUENCE [LARGE SCALE GENOMIC DNA]</scope>
    <source>
        <strain evidence="1 2">CBS 291.85</strain>
    </source>
</reference>
<dbReference type="AlphaFoldDB" id="A0A8H5GDF4"/>
<sequence>MPLLPSLPNELLEEVVRYVERLKDRKSLRRTCSRLALFLRPHVLQEVTLNIYKGNIEPGIDLLKVLATPKNIYSPLIRTLYIDSLSPSHHPSCKRDALYGERDPDDCKHFGVRKKGAEEQMLALLKPALGSLELCWVYKDSREALTTIMQSFSESTLQRVEEFTFYYDPLPYTTSPFFEMIPPLPAFSNLSVLVIRPPLVRQWQDFHGVLLLHLLSRQKSLSAVHLDTCLHDDALTNNALEELASHSHITHLSLGSWVKGPTEILSEFPHLRSLEMHCPEERGLLFLGLTAKGIYLRSLTWFNPVYGRHVLDHLLDYIEGYSGLEVLSLRGYILESFANDNIDRFYRRILPLHCDTLSHLAIEPEIGFPWCNGPFELDNLDAIGRCQNLRYLSLRCKSVLLNQSSGSGSKGAQSSSSAAHDGLFKAAGITGPPHRFSMHSPLLRA</sequence>
<accession>A0A8H5GDF4</accession>
<gene>
    <name evidence="1" type="ORF">D9758_007021</name>
</gene>
<protein>
    <recommendedName>
        <fullName evidence="3">F-box domain-containing protein</fullName>
    </recommendedName>
</protein>
<evidence type="ECO:0000313" key="2">
    <source>
        <dbReference type="Proteomes" id="UP000559256"/>
    </source>
</evidence>
<dbReference type="EMBL" id="JAACJM010000036">
    <property type="protein sequence ID" value="KAF5362864.1"/>
    <property type="molecule type" value="Genomic_DNA"/>
</dbReference>